<proteinExistence type="inferred from homology"/>
<dbReference type="GO" id="GO:0015267">
    <property type="term" value="F:channel activity"/>
    <property type="evidence" value="ECO:0007669"/>
    <property type="project" value="TreeGrafter"/>
</dbReference>
<dbReference type="EMBL" id="NNAY01000802">
    <property type="protein sequence ID" value="OXU26437.1"/>
    <property type="molecule type" value="Genomic_DNA"/>
</dbReference>
<evidence type="ECO:0000256" key="4">
    <source>
        <dbReference type="ARBA" id="ARBA00022989"/>
    </source>
</evidence>
<gene>
    <name evidence="8" type="ORF">TSAR_004119</name>
</gene>
<dbReference type="OrthoDB" id="430207at2759"/>
<comment type="caution">
    <text evidence="8">The sequence shown here is derived from an EMBL/GenBank/DDBJ whole genome shotgun (WGS) entry which is preliminary data.</text>
</comment>
<evidence type="ECO:0000256" key="7">
    <source>
        <dbReference type="RuleBase" id="RU363053"/>
    </source>
</evidence>
<organism evidence="8 9">
    <name type="scientific">Trichomalopsis sarcophagae</name>
    <dbReference type="NCBI Taxonomy" id="543379"/>
    <lineage>
        <taxon>Eukaryota</taxon>
        <taxon>Metazoa</taxon>
        <taxon>Ecdysozoa</taxon>
        <taxon>Arthropoda</taxon>
        <taxon>Hexapoda</taxon>
        <taxon>Insecta</taxon>
        <taxon>Pterygota</taxon>
        <taxon>Neoptera</taxon>
        <taxon>Endopterygota</taxon>
        <taxon>Hymenoptera</taxon>
        <taxon>Apocrita</taxon>
        <taxon>Proctotrupomorpha</taxon>
        <taxon>Chalcidoidea</taxon>
        <taxon>Pteromalidae</taxon>
        <taxon>Pteromalinae</taxon>
        <taxon>Trichomalopsis</taxon>
    </lineage>
</organism>
<evidence type="ECO:0000313" key="9">
    <source>
        <dbReference type="Proteomes" id="UP000215335"/>
    </source>
</evidence>
<evidence type="ECO:0000256" key="3">
    <source>
        <dbReference type="ARBA" id="ARBA00022692"/>
    </source>
</evidence>
<keyword evidence="9" id="KW-1185">Reference proteome</keyword>
<name>A0A232F810_9HYME</name>
<dbReference type="STRING" id="543379.A0A232F810"/>
<evidence type="ECO:0000256" key="6">
    <source>
        <dbReference type="ARBA" id="ARBA00049743"/>
    </source>
</evidence>
<evidence type="ECO:0000256" key="1">
    <source>
        <dbReference type="ARBA" id="ARBA00004141"/>
    </source>
</evidence>
<dbReference type="PANTHER" id="PTHR11266">
    <property type="entry name" value="PEROXISOMAL MEMBRANE PROTEIN 2, PXMP2 MPV17"/>
    <property type="match status" value="1"/>
</dbReference>
<accession>A0A232F810</accession>
<dbReference type="GO" id="GO:1901858">
    <property type="term" value="P:regulation of mitochondrial DNA metabolic process"/>
    <property type="evidence" value="ECO:0007669"/>
    <property type="project" value="TreeGrafter"/>
</dbReference>
<feature type="transmembrane region" description="Helical" evidence="7">
    <location>
        <begin position="94"/>
        <end position="111"/>
    </location>
</feature>
<dbReference type="InterPro" id="IPR007248">
    <property type="entry name" value="Mpv17_PMP22"/>
</dbReference>
<sequence length="184" mass="21080">MSYLFRSYQKLLTRYPLGMQSFQAGVLMGLGDQIAQNFIEKRPVKDLDFMRTAKFFTIGFVIAGPATRTWYGILDRHFGSKGATAVLKKVTCDQFLFAPTFIVVLLSAIGLSQGNDMKSIKLKLEDEYLEILKNNYKLWPMVQLVNFYLVPLHHQVLVVQSVAVLWNTYVSYRTNRGTLTENTH</sequence>
<dbReference type="GO" id="GO:0016020">
    <property type="term" value="C:membrane"/>
    <property type="evidence" value="ECO:0007669"/>
    <property type="project" value="UniProtKB-SubCell"/>
</dbReference>
<reference evidence="8 9" key="1">
    <citation type="journal article" date="2017" name="Curr. Biol.">
        <title>The Evolution of Venom by Co-option of Single-Copy Genes.</title>
        <authorList>
            <person name="Martinson E.O."/>
            <person name="Mrinalini"/>
            <person name="Kelkar Y.D."/>
            <person name="Chang C.H."/>
            <person name="Werren J.H."/>
        </authorList>
    </citation>
    <scope>NUCLEOTIDE SEQUENCE [LARGE SCALE GENOMIC DNA]</scope>
    <source>
        <strain evidence="8 9">Alberta</strain>
        <tissue evidence="8">Whole body</tissue>
    </source>
</reference>
<dbReference type="AlphaFoldDB" id="A0A232F810"/>
<protein>
    <recommendedName>
        <fullName evidence="6">Mitochondrial inner membrane protein Mpv17</fullName>
    </recommendedName>
</protein>
<comment type="similarity">
    <text evidence="2 7">Belongs to the peroxisomal membrane protein PXMP2/4 family.</text>
</comment>
<keyword evidence="5 7" id="KW-0472">Membrane</keyword>
<evidence type="ECO:0000313" key="8">
    <source>
        <dbReference type="EMBL" id="OXU26437.1"/>
    </source>
</evidence>
<dbReference type="Proteomes" id="UP000215335">
    <property type="component" value="Unassembled WGS sequence"/>
</dbReference>
<feature type="transmembrane region" description="Helical" evidence="7">
    <location>
        <begin position="55"/>
        <end position="74"/>
    </location>
</feature>
<dbReference type="GO" id="GO:0005739">
    <property type="term" value="C:mitochondrion"/>
    <property type="evidence" value="ECO:0007669"/>
    <property type="project" value="TreeGrafter"/>
</dbReference>
<keyword evidence="4 7" id="KW-1133">Transmembrane helix</keyword>
<dbReference type="Pfam" id="PF04117">
    <property type="entry name" value="Mpv17_PMP22"/>
    <property type="match status" value="1"/>
</dbReference>
<evidence type="ECO:0000256" key="5">
    <source>
        <dbReference type="ARBA" id="ARBA00023136"/>
    </source>
</evidence>
<comment type="subcellular location">
    <subcellularLocation>
        <location evidence="1">Membrane</location>
        <topology evidence="1">Multi-pass membrane protein</topology>
    </subcellularLocation>
</comment>
<keyword evidence="3 7" id="KW-0812">Transmembrane</keyword>
<dbReference type="PANTHER" id="PTHR11266:SF17">
    <property type="entry name" value="PROTEIN MPV17"/>
    <property type="match status" value="1"/>
</dbReference>
<evidence type="ECO:0000256" key="2">
    <source>
        <dbReference type="ARBA" id="ARBA00006824"/>
    </source>
</evidence>